<name>A0A834G4F3_RHOSS</name>
<keyword evidence="12" id="KW-1185">Reference proteome</keyword>
<reference evidence="11" key="1">
    <citation type="submission" date="2019-11" db="EMBL/GenBank/DDBJ databases">
        <authorList>
            <person name="Liu Y."/>
            <person name="Hou J."/>
            <person name="Li T.-Q."/>
            <person name="Guan C.-H."/>
            <person name="Wu X."/>
            <person name="Wu H.-Z."/>
            <person name="Ling F."/>
            <person name="Zhang R."/>
            <person name="Shi X.-G."/>
            <person name="Ren J.-P."/>
            <person name="Chen E.-F."/>
            <person name="Sun J.-M."/>
        </authorList>
    </citation>
    <scope>NUCLEOTIDE SEQUENCE</scope>
    <source>
        <strain evidence="11">Adult_tree_wgs_1</strain>
        <tissue evidence="11">Leaves</tissue>
    </source>
</reference>
<evidence type="ECO:0000313" key="11">
    <source>
        <dbReference type="EMBL" id="KAF7121207.1"/>
    </source>
</evidence>
<protein>
    <recommendedName>
        <fullName evidence="10">Malectin-like domain-containing protein</fullName>
    </recommendedName>
</protein>
<keyword evidence="4 9" id="KW-0732">Signal</keyword>
<keyword evidence="3 8" id="KW-0812">Transmembrane</keyword>
<dbReference type="SUPFAM" id="SSF52058">
    <property type="entry name" value="L domain-like"/>
    <property type="match status" value="1"/>
</dbReference>
<dbReference type="OrthoDB" id="2143199at2759"/>
<gene>
    <name evidence="11" type="ORF">RHSIM_Rhsim13G0088700</name>
</gene>
<comment type="caution">
    <text evidence="11">The sequence shown here is derived from an EMBL/GenBank/DDBJ whole genome shotgun (WGS) entry which is preliminary data.</text>
</comment>
<sequence length="540" mass="58809">MAAIHFFLVALSLSALSVSADVSVSIRCGFSGFYIDENSIVWMGDNNLTQNGEARFIQNNSSITHVVMPTLRVFTTRKKNCYSIKVYQAGRVRVRASFNYGNYDGKNSPPTFDLQFDGNYWATVETSPTEIISFEVTYVVKGDVISVCVAQTKPDQFPFMSALEVRSLGSSMYSHVGAEYALYTRNDPNSLDSTYHHLFIFTAEFNRYPDPARNGNGLLNLTTQAPTITVNAEDNPPQSVLENAITTKKTSQYITLTPASAKIPIPIYVTMYFSEVTELVSTQKRSFQVFKNNQSLSEPIVPPFGNVTELYASNITAYPNTSFRLVATPDSTLPPLINAMEVFGIGGPLTNGTDANDVVGLASLQSEFDVLQGWGGDPCLPAPYSWEWINCTSDATPRVTALYLGSYGLSGPLPDFSSMTALEIIDMNNNSISGPIPDFLGTLPNLKELNLADNQLTGYIPTSLSNNNRLKLVVTGNPNLCTSEQCLILPSSGSSKKRNNLPAILGATIPAFIIFWAIVGVLAILHHKRKTAAVAAIDAG</sequence>
<dbReference type="Pfam" id="PF12819">
    <property type="entry name" value="Malectin_like"/>
    <property type="match status" value="1"/>
</dbReference>
<dbReference type="FunFam" id="3.80.10.10:FF:000129">
    <property type="entry name" value="Leucine-rich repeat receptor-like kinase"/>
    <property type="match status" value="1"/>
</dbReference>
<dbReference type="Pfam" id="PF00560">
    <property type="entry name" value="LRR_1"/>
    <property type="match status" value="2"/>
</dbReference>
<evidence type="ECO:0000256" key="2">
    <source>
        <dbReference type="ARBA" id="ARBA00022614"/>
    </source>
</evidence>
<dbReference type="PANTHER" id="PTHR45631">
    <property type="entry name" value="OS07G0107800 PROTEIN-RELATED"/>
    <property type="match status" value="1"/>
</dbReference>
<keyword evidence="5" id="KW-0677">Repeat</keyword>
<proteinExistence type="predicted"/>
<evidence type="ECO:0000259" key="10">
    <source>
        <dbReference type="Pfam" id="PF12819"/>
    </source>
</evidence>
<feature type="chain" id="PRO_5032907587" description="Malectin-like domain-containing protein" evidence="9">
    <location>
        <begin position="21"/>
        <end position="540"/>
    </location>
</feature>
<evidence type="ECO:0000256" key="3">
    <source>
        <dbReference type="ARBA" id="ARBA00022692"/>
    </source>
</evidence>
<dbReference type="Proteomes" id="UP000626092">
    <property type="component" value="Unassembled WGS sequence"/>
</dbReference>
<feature type="transmembrane region" description="Helical" evidence="8">
    <location>
        <begin position="501"/>
        <end position="525"/>
    </location>
</feature>
<feature type="domain" description="Malectin-like" evidence="10">
    <location>
        <begin position="26"/>
        <end position="344"/>
    </location>
</feature>
<dbReference type="InterPro" id="IPR001611">
    <property type="entry name" value="Leu-rich_rpt"/>
</dbReference>
<evidence type="ECO:0000256" key="4">
    <source>
        <dbReference type="ARBA" id="ARBA00022729"/>
    </source>
</evidence>
<evidence type="ECO:0000256" key="1">
    <source>
        <dbReference type="ARBA" id="ARBA00004167"/>
    </source>
</evidence>
<dbReference type="GO" id="GO:0016020">
    <property type="term" value="C:membrane"/>
    <property type="evidence" value="ECO:0007669"/>
    <property type="project" value="UniProtKB-SubCell"/>
</dbReference>
<dbReference type="EMBL" id="WJXA01000013">
    <property type="protein sequence ID" value="KAF7121207.1"/>
    <property type="molecule type" value="Genomic_DNA"/>
</dbReference>
<keyword evidence="2" id="KW-0433">Leucine-rich repeat</keyword>
<keyword evidence="7 8" id="KW-0472">Membrane</keyword>
<comment type="subcellular location">
    <subcellularLocation>
        <location evidence="1">Membrane</location>
        <topology evidence="1">Single-pass membrane protein</topology>
    </subcellularLocation>
</comment>
<dbReference type="InterPro" id="IPR032675">
    <property type="entry name" value="LRR_dom_sf"/>
</dbReference>
<dbReference type="PANTHER" id="PTHR45631:SF44">
    <property type="entry name" value="CARBOHYDRATE-BINDING PROTEIN OF THE ER PROTEIN"/>
    <property type="match status" value="1"/>
</dbReference>
<dbReference type="AlphaFoldDB" id="A0A834G4F3"/>
<accession>A0A834G4F3</accession>
<evidence type="ECO:0000256" key="5">
    <source>
        <dbReference type="ARBA" id="ARBA00022737"/>
    </source>
</evidence>
<dbReference type="InterPro" id="IPR024788">
    <property type="entry name" value="Malectin-like_Carb-bd_dom"/>
</dbReference>
<evidence type="ECO:0000256" key="7">
    <source>
        <dbReference type="ARBA" id="ARBA00023136"/>
    </source>
</evidence>
<feature type="signal peptide" evidence="9">
    <location>
        <begin position="1"/>
        <end position="20"/>
    </location>
</feature>
<evidence type="ECO:0000256" key="8">
    <source>
        <dbReference type="SAM" id="Phobius"/>
    </source>
</evidence>
<evidence type="ECO:0000256" key="9">
    <source>
        <dbReference type="SAM" id="SignalP"/>
    </source>
</evidence>
<keyword evidence="6 8" id="KW-1133">Transmembrane helix</keyword>
<evidence type="ECO:0000313" key="12">
    <source>
        <dbReference type="Proteomes" id="UP000626092"/>
    </source>
</evidence>
<organism evidence="11 12">
    <name type="scientific">Rhododendron simsii</name>
    <name type="common">Sims's rhododendron</name>
    <dbReference type="NCBI Taxonomy" id="118357"/>
    <lineage>
        <taxon>Eukaryota</taxon>
        <taxon>Viridiplantae</taxon>
        <taxon>Streptophyta</taxon>
        <taxon>Embryophyta</taxon>
        <taxon>Tracheophyta</taxon>
        <taxon>Spermatophyta</taxon>
        <taxon>Magnoliopsida</taxon>
        <taxon>eudicotyledons</taxon>
        <taxon>Gunneridae</taxon>
        <taxon>Pentapetalae</taxon>
        <taxon>asterids</taxon>
        <taxon>Ericales</taxon>
        <taxon>Ericaceae</taxon>
        <taxon>Ericoideae</taxon>
        <taxon>Rhodoreae</taxon>
        <taxon>Rhododendron</taxon>
    </lineage>
</organism>
<dbReference type="Gene3D" id="3.80.10.10">
    <property type="entry name" value="Ribonuclease Inhibitor"/>
    <property type="match status" value="1"/>
</dbReference>
<evidence type="ECO:0000256" key="6">
    <source>
        <dbReference type="ARBA" id="ARBA00022989"/>
    </source>
</evidence>